<proteinExistence type="predicted"/>
<dbReference type="Pfam" id="PF14223">
    <property type="entry name" value="Retrotran_gag_2"/>
    <property type="match status" value="1"/>
</dbReference>
<dbReference type="InterPro" id="IPR036875">
    <property type="entry name" value="Znf_CCHC_sf"/>
</dbReference>
<evidence type="ECO:0000256" key="2">
    <source>
        <dbReference type="SAM" id="Coils"/>
    </source>
</evidence>
<gene>
    <name evidence="5" type="ORF">Tci_024525</name>
</gene>
<evidence type="ECO:0000256" key="3">
    <source>
        <dbReference type="SAM" id="MobiDB-lite"/>
    </source>
</evidence>
<feature type="coiled-coil region" evidence="2">
    <location>
        <begin position="606"/>
        <end position="633"/>
    </location>
</feature>
<dbReference type="PROSITE" id="PS50158">
    <property type="entry name" value="ZF_CCHC"/>
    <property type="match status" value="1"/>
</dbReference>
<keyword evidence="1" id="KW-0479">Metal-binding</keyword>
<comment type="caution">
    <text evidence="5">The sequence shown here is derived from an EMBL/GenBank/DDBJ whole genome shotgun (WGS) entry which is preliminary data.</text>
</comment>
<dbReference type="SUPFAM" id="SSF57756">
    <property type="entry name" value="Retrovirus zinc finger-like domains"/>
    <property type="match status" value="1"/>
</dbReference>
<sequence>MLKQGDYEMWRLRIEQYFQVQDYALSDVIENGNSFKPGAQTTTNDAGTSTTLITGYVTTKENAQKKNNVKARSMLLMALPNVHLMTFNQYKDAKSLFVAIETRFGGNEATKKIHKSLLKQTYENFSVKSTESLDSIFNRLQKIVSQLAVLDTMIIDDLYNNFKIVEQEVKGTASSNSSSQDMAFVSYPSTNSTNEIYSAYGKTRKKITINGSDITGFDKSKVECYNCHKMGHFATECKGPRNQDSRNGYQDSSKRNVQVEETPPKAMVAIDGVGFYWSFMEDAEVLANMALMAFSDSEIHNEKTWSQIPDNSKKGLAYESYHAVPPPPTGLFSSPKLDLSNSGLEEFKQLEFDGYGPKTNNKDCLVESPVVVEKKADVPTIAKVGVVRPKQQEKPVRKPVKYAKMYRSQGPRGNQRNWNNQKSQKLKSNFVMYNKAFFACGSFKHVQANCNYHQRERVVSGNNNTRVNYNNSTRKTHPNAHRNIAPRAVLMKTGLRPLNTARPVNTTHPKTTVYSARPMPRAVNTARLRLVNTARPRLVNTARPNSAVVNVVWVNQVKQSSMVGFDKHATITSNDPLSGEDRLKLTELMKLCTQLHSRALVLETTKANQALEIKCLKRRVKKLKKKASKKTHKLKRLYKIGSSKRVESSEDTGVALVNETQGRNDQDMFDTSVLDDEEVVAEKDVSTADPVTTDDEEVTTVGVEVSTAAITSQISMDDITLAKALIDIKTSKPKAKRIVIQEPFQTPIPTQIDSSQQSSKAKDKGNAKMIEPEQPLKRKDQIMIDEKVARNLEACIGCQKS</sequence>
<dbReference type="GO" id="GO:0008270">
    <property type="term" value="F:zinc ion binding"/>
    <property type="evidence" value="ECO:0007669"/>
    <property type="project" value="UniProtKB-KW"/>
</dbReference>
<keyword evidence="1" id="KW-0863">Zinc-finger</keyword>
<feature type="region of interest" description="Disordered" evidence="3">
    <location>
        <begin position="746"/>
        <end position="781"/>
    </location>
</feature>
<reference evidence="5" key="1">
    <citation type="journal article" date="2019" name="Sci. Rep.">
        <title>Draft genome of Tanacetum cinerariifolium, the natural source of mosquito coil.</title>
        <authorList>
            <person name="Yamashiro T."/>
            <person name="Shiraishi A."/>
            <person name="Satake H."/>
            <person name="Nakayama K."/>
        </authorList>
    </citation>
    <scope>NUCLEOTIDE SEQUENCE</scope>
</reference>
<feature type="compositionally biased region" description="Basic and acidic residues" evidence="3">
    <location>
        <begin position="760"/>
        <end position="781"/>
    </location>
</feature>
<dbReference type="AlphaFoldDB" id="A0A6L2KVC3"/>
<dbReference type="EMBL" id="BKCJ010003031">
    <property type="protein sequence ID" value="GEU52547.1"/>
    <property type="molecule type" value="Genomic_DNA"/>
</dbReference>
<protein>
    <submittedName>
        <fullName evidence="5">Ribonuclease H-like domain-containing protein</fullName>
    </submittedName>
</protein>
<organism evidence="5">
    <name type="scientific">Tanacetum cinerariifolium</name>
    <name type="common">Dalmatian daisy</name>
    <name type="synonym">Chrysanthemum cinerariifolium</name>
    <dbReference type="NCBI Taxonomy" id="118510"/>
    <lineage>
        <taxon>Eukaryota</taxon>
        <taxon>Viridiplantae</taxon>
        <taxon>Streptophyta</taxon>
        <taxon>Embryophyta</taxon>
        <taxon>Tracheophyta</taxon>
        <taxon>Spermatophyta</taxon>
        <taxon>Magnoliopsida</taxon>
        <taxon>eudicotyledons</taxon>
        <taxon>Gunneridae</taxon>
        <taxon>Pentapetalae</taxon>
        <taxon>asterids</taxon>
        <taxon>campanulids</taxon>
        <taxon>Asterales</taxon>
        <taxon>Asteraceae</taxon>
        <taxon>Asteroideae</taxon>
        <taxon>Anthemideae</taxon>
        <taxon>Anthemidinae</taxon>
        <taxon>Tanacetum</taxon>
    </lineage>
</organism>
<dbReference type="InterPro" id="IPR001878">
    <property type="entry name" value="Znf_CCHC"/>
</dbReference>
<keyword evidence="1" id="KW-0862">Zinc</keyword>
<dbReference type="InterPro" id="IPR038077">
    <property type="entry name" value="Troponin_sf"/>
</dbReference>
<dbReference type="GO" id="GO:0003676">
    <property type="term" value="F:nucleic acid binding"/>
    <property type="evidence" value="ECO:0007669"/>
    <property type="project" value="InterPro"/>
</dbReference>
<dbReference type="SMART" id="SM00343">
    <property type="entry name" value="ZnF_C2HC"/>
    <property type="match status" value="2"/>
</dbReference>
<feature type="domain" description="CCHC-type" evidence="4">
    <location>
        <begin position="224"/>
        <end position="238"/>
    </location>
</feature>
<evidence type="ECO:0000259" key="4">
    <source>
        <dbReference type="PROSITE" id="PS50158"/>
    </source>
</evidence>
<evidence type="ECO:0000256" key="1">
    <source>
        <dbReference type="PROSITE-ProRule" id="PRU00047"/>
    </source>
</evidence>
<evidence type="ECO:0000313" key="5">
    <source>
        <dbReference type="EMBL" id="GEU52547.1"/>
    </source>
</evidence>
<feature type="region of interest" description="Disordered" evidence="3">
    <location>
        <begin position="238"/>
        <end position="260"/>
    </location>
</feature>
<accession>A0A6L2KVC3</accession>
<dbReference type="SUPFAM" id="SSF90250">
    <property type="entry name" value="Troponin coil-coiled subunits"/>
    <property type="match status" value="1"/>
</dbReference>
<dbReference type="Gene3D" id="4.10.60.10">
    <property type="entry name" value="Zinc finger, CCHC-type"/>
    <property type="match status" value="1"/>
</dbReference>
<name>A0A6L2KVC3_TANCI</name>
<keyword evidence="2" id="KW-0175">Coiled coil</keyword>